<keyword evidence="4 5" id="KW-0472">Membrane</keyword>
<dbReference type="InterPro" id="IPR006634">
    <property type="entry name" value="TLC-dom"/>
</dbReference>
<keyword evidence="7" id="KW-0732">Signal</keyword>
<reference evidence="9 10" key="1">
    <citation type="journal article" date="2024" name="Science">
        <title>Giant polyketide synthase enzymes in the biosynthesis of giant marine polyether toxins.</title>
        <authorList>
            <person name="Fallon T.R."/>
            <person name="Shende V.V."/>
            <person name="Wierzbicki I.H."/>
            <person name="Pendleton A.L."/>
            <person name="Watervoot N.F."/>
            <person name="Auber R.P."/>
            <person name="Gonzalez D.J."/>
            <person name="Wisecaver J.H."/>
            <person name="Moore B.S."/>
        </authorList>
    </citation>
    <scope>NUCLEOTIDE SEQUENCE [LARGE SCALE GENOMIC DNA]</scope>
    <source>
        <strain evidence="9 10">12B1</strain>
    </source>
</reference>
<proteinExistence type="predicted"/>
<evidence type="ECO:0000256" key="4">
    <source>
        <dbReference type="ARBA" id="ARBA00023136"/>
    </source>
</evidence>
<dbReference type="PROSITE" id="PS50922">
    <property type="entry name" value="TLC"/>
    <property type="match status" value="1"/>
</dbReference>
<evidence type="ECO:0000256" key="1">
    <source>
        <dbReference type="ARBA" id="ARBA00004141"/>
    </source>
</evidence>
<dbReference type="GO" id="GO:0005783">
    <property type="term" value="C:endoplasmic reticulum"/>
    <property type="evidence" value="ECO:0007669"/>
    <property type="project" value="TreeGrafter"/>
</dbReference>
<feature type="domain" description="TLC" evidence="8">
    <location>
        <begin position="69"/>
        <end position="267"/>
    </location>
</feature>
<feature type="transmembrane region" description="Helical" evidence="6">
    <location>
        <begin position="235"/>
        <end position="263"/>
    </location>
</feature>
<evidence type="ECO:0000259" key="8">
    <source>
        <dbReference type="PROSITE" id="PS50922"/>
    </source>
</evidence>
<evidence type="ECO:0000256" key="2">
    <source>
        <dbReference type="ARBA" id="ARBA00022692"/>
    </source>
</evidence>
<evidence type="ECO:0000256" key="5">
    <source>
        <dbReference type="PROSITE-ProRule" id="PRU00205"/>
    </source>
</evidence>
<evidence type="ECO:0000256" key="7">
    <source>
        <dbReference type="SAM" id="SignalP"/>
    </source>
</evidence>
<dbReference type="PANTHER" id="PTHR13439:SF0">
    <property type="entry name" value="TOPOISOMERASE I DAMAGE AFFECTED PROTEIN 4"/>
    <property type="match status" value="1"/>
</dbReference>
<evidence type="ECO:0000313" key="9">
    <source>
        <dbReference type="EMBL" id="KAL1500512.1"/>
    </source>
</evidence>
<feature type="chain" id="PRO_5044225255" description="TLC domain-containing protein" evidence="7">
    <location>
        <begin position="18"/>
        <end position="275"/>
    </location>
</feature>
<dbReference type="EMBL" id="JBGBPQ010000023">
    <property type="protein sequence ID" value="KAL1500512.1"/>
    <property type="molecule type" value="Genomic_DNA"/>
</dbReference>
<organism evidence="9 10">
    <name type="scientific">Prymnesium parvum</name>
    <name type="common">Toxic golden alga</name>
    <dbReference type="NCBI Taxonomy" id="97485"/>
    <lineage>
        <taxon>Eukaryota</taxon>
        <taxon>Haptista</taxon>
        <taxon>Haptophyta</taxon>
        <taxon>Prymnesiophyceae</taxon>
        <taxon>Prymnesiales</taxon>
        <taxon>Prymnesiaceae</taxon>
        <taxon>Prymnesium</taxon>
    </lineage>
</organism>
<feature type="transmembrane region" description="Helical" evidence="6">
    <location>
        <begin position="165"/>
        <end position="185"/>
    </location>
</feature>
<evidence type="ECO:0000256" key="6">
    <source>
        <dbReference type="SAM" id="Phobius"/>
    </source>
</evidence>
<dbReference type="Pfam" id="PF03798">
    <property type="entry name" value="TRAM_LAG1_CLN8"/>
    <property type="match status" value="1"/>
</dbReference>
<accession>A0AB34ILF0</accession>
<keyword evidence="2 5" id="KW-0812">Transmembrane</keyword>
<feature type="transmembrane region" description="Helical" evidence="6">
    <location>
        <begin position="72"/>
        <end position="95"/>
    </location>
</feature>
<dbReference type="InterPro" id="IPR050846">
    <property type="entry name" value="TLCD"/>
</dbReference>
<evidence type="ECO:0000313" key="10">
    <source>
        <dbReference type="Proteomes" id="UP001515480"/>
    </source>
</evidence>
<comment type="subcellular location">
    <subcellularLocation>
        <location evidence="1">Membrane</location>
        <topology evidence="1">Multi-pass membrane protein</topology>
    </subcellularLocation>
</comment>
<feature type="transmembrane region" description="Helical" evidence="6">
    <location>
        <begin position="115"/>
        <end position="135"/>
    </location>
</feature>
<name>A0AB34ILF0_PRYPA</name>
<comment type="caution">
    <text evidence="9">The sequence shown here is derived from an EMBL/GenBank/DDBJ whole genome shotgun (WGS) entry which is preliminary data.</text>
</comment>
<evidence type="ECO:0000256" key="3">
    <source>
        <dbReference type="ARBA" id="ARBA00022989"/>
    </source>
</evidence>
<dbReference type="GO" id="GO:0055088">
    <property type="term" value="P:lipid homeostasis"/>
    <property type="evidence" value="ECO:0007669"/>
    <property type="project" value="TreeGrafter"/>
</dbReference>
<dbReference type="AlphaFoldDB" id="A0AB34ILF0"/>
<dbReference type="GO" id="GO:0016020">
    <property type="term" value="C:membrane"/>
    <property type="evidence" value="ECO:0007669"/>
    <property type="project" value="UniProtKB-SubCell"/>
</dbReference>
<protein>
    <recommendedName>
        <fullName evidence="8">TLC domain-containing protein</fullName>
    </recommendedName>
</protein>
<gene>
    <name evidence="9" type="ORF">AB1Y20_013168</name>
</gene>
<dbReference type="PANTHER" id="PTHR13439">
    <property type="entry name" value="CT120 PROTEIN"/>
    <property type="match status" value="1"/>
</dbReference>
<sequence>MWSRWLAGASLAAAASAAPHASTSPADDGEAACLLRTLAASFAVCVLLCLLWRHLLAPRLAAYARAGASERIFLAASFVSLYPACTAPFLAYEAARALPLDDLALVMTAVPSRGALYAVGISCGYMLYDTLYCLYYDEMRNPLIIGHHVLSVLVWPYAVLQHRGLVLILFYVITEITNIGQHCRMIMLKLGYEKTKLYAVNGVLWVIAFFIVRILPSPYMLHKLAYASYDAFSDFDFWLCVLTTPLPFVLNAYWFCLLVNGVIKFFKKKAASKHE</sequence>
<dbReference type="Proteomes" id="UP001515480">
    <property type="component" value="Unassembled WGS sequence"/>
</dbReference>
<keyword evidence="3 6" id="KW-1133">Transmembrane helix</keyword>
<feature type="transmembrane region" description="Helical" evidence="6">
    <location>
        <begin position="197"/>
        <end position="215"/>
    </location>
</feature>
<feature type="transmembrane region" description="Helical" evidence="6">
    <location>
        <begin position="33"/>
        <end position="52"/>
    </location>
</feature>
<feature type="transmembrane region" description="Helical" evidence="6">
    <location>
        <begin position="142"/>
        <end position="159"/>
    </location>
</feature>
<feature type="signal peptide" evidence="7">
    <location>
        <begin position="1"/>
        <end position="17"/>
    </location>
</feature>
<dbReference type="SMART" id="SM00724">
    <property type="entry name" value="TLC"/>
    <property type="match status" value="1"/>
</dbReference>
<keyword evidence="10" id="KW-1185">Reference proteome</keyword>